<dbReference type="Proteomes" id="UP000198406">
    <property type="component" value="Unassembled WGS sequence"/>
</dbReference>
<name>A0A1Z5K155_FISSO</name>
<dbReference type="EMBL" id="BDSP01000137">
    <property type="protein sequence ID" value="GAX19731.1"/>
    <property type="molecule type" value="Genomic_DNA"/>
</dbReference>
<sequence length="489" mass="54707">MSVTTALHLVTDDGFAVVAHSLSELLLHSSNQSGKKLWIKDTEVYIRTELDAQEIRRACVLSMLLISDAHQSEEYLAIIDRNLHHQRHVAAAVARIFSLFDAVYEKIMLFASTPYSACIVSCLSAKEIHQMLLSNSSREHCFHRCSFTSEQSAALLDHDLPVNLNLNHCTIDASVMAEVLTRKKTKHSLGKLTLAGNVSREDRSMESFWTALNKSHDEPVFDEVTLKGYVFLPTDMNHLAGANTRCLALTGDCVFDDAACNLLVDAIETGSLKATSLKLYDSNLQQHPDERENRWSRRVLQAIGSRNCTLEELFLGSYESDDHVDMECALLLEILKSNAHLRHIHLSTTPLHCHEECWSTFLDTLSCHRSLKQITLRPPSEAVPAGWNNELEQRLFAVNQTIHIAVKAQSASDNVEMANLWQETCVAARLGGTCRIADHGIRSFILTSVLEQQSDSHGLVFSLLQRNLDLFAYEGGTPTSNYGFLFELS</sequence>
<protein>
    <submittedName>
        <fullName evidence="1">Uncharacterized protein</fullName>
    </submittedName>
</protein>
<keyword evidence="2" id="KW-1185">Reference proteome</keyword>
<dbReference type="Gene3D" id="3.80.10.10">
    <property type="entry name" value="Ribonuclease Inhibitor"/>
    <property type="match status" value="1"/>
</dbReference>
<gene>
    <name evidence="1" type="ORF">FisN_19Hh319</name>
</gene>
<comment type="caution">
    <text evidence="1">The sequence shown here is derived from an EMBL/GenBank/DDBJ whole genome shotgun (WGS) entry which is preliminary data.</text>
</comment>
<accession>A0A1Z5K155</accession>
<dbReference type="AlphaFoldDB" id="A0A1Z5K155"/>
<dbReference type="InParanoid" id="A0A1Z5K155"/>
<dbReference type="InterPro" id="IPR032675">
    <property type="entry name" value="LRR_dom_sf"/>
</dbReference>
<dbReference type="SUPFAM" id="SSF52047">
    <property type="entry name" value="RNI-like"/>
    <property type="match status" value="1"/>
</dbReference>
<evidence type="ECO:0000313" key="2">
    <source>
        <dbReference type="Proteomes" id="UP000198406"/>
    </source>
</evidence>
<reference evidence="1 2" key="1">
    <citation type="journal article" date="2015" name="Plant Cell">
        <title>Oil accumulation by the oleaginous diatom Fistulifera solaris as revealed by the genome and transcriptome.</title>
        <authorList>
            <person name="Tanaka T."/>
            <person name="Maeda Y."/>
            <person name="Veluchamy A."/>
            <person name="Tanaka M."/>
            <person name="Abida H."/>
            <person name="Marechal E."/>
            <person name="Bowler C."/>
            <person name="Muto M."/>
            <person name="Sunaga Y."/>
            <person name="Tanaka M."/>
            <person name="Yoshino T."/>
            <person name="Taniguchi T."/>
            <person name="Fukuda Y."/>
            <person name="Nemoto M."/>
            <person name="Matsumoto M."/>
            <person name="Wong P.S."/>
            <person name="Aburatani S."/>
            <person name="Fujibuchi W."/>
        </authorList>
    </citation>
    <scope>NUCLEOTIDE SEQUENCE [LARGE SCALE GENOMIC DNA]</scope>
    <source>
        <strain evidence="1 2">JPCC DA0580</strain>
    </source>
</reference>
<organism evidence="1 2">
    <name type="scientific">Fistulifera solaris</name>
    <name type="common">Oleaginous diatom</name>
    <dbReference type="NCBI Taxonomy" id="1519565"/>
    <lineage>
        <taxon>Eukaryota</taxon>
        <taxon>Sar</taxon>
        <taxon>Stramenopiles</taxon>
        <taxon>Ochrophyta</taxon>
        <taxon>Bacillariophyta</taxon>
        <taxon>Bacillariophyceae</taxon>
        <taxon>Bacillariophycidae</taxon>
        <taxon>Naviculales</taxon>
        <taxon>Naviculaceae</taxon>
        <taxon>Fistulifera</taxon>
    </lineage>
</organism>
<proteinExistence type="predicted"/>
<evidence type="ECO:0000313" key="1">
    <source>
        <dbReference type="EMBL" id="GAX19731.1"/>
    </source>
</evidence>